<evidence type="ECO:0000256" key="1">
    <source>
        <dbReference type="SAM" id="MobiDB-lite"/>
    </source>
</evidence>
<evidence type="ECO:0000313" key="2">
    <source>
        <dbReference type="EMBL" id="WIX77640.1"/>
    </source>
</evidence>
<keyword evidence="3" id="KW-1185">Reference proteome</keyword>
<name>A0A9Y2IEH3_9PSEU</name>
<gene>
    <name evidence="2" type="ORF">QRX50_40575</name>
</gene>
<dbReference type="AlphaFoldDB" id="A0A9Y2IEH3"/>
<reference evidence="2 3" key="1">
    <citation type="submission" date="2023-06" db="EMBL/GenBank/DDBJ databases">
        <authorList>
            <person name="Oyuntsetseg B."/>
            <person name="Kim S.B."/>
        </authorList>
    </citation>
    <scope>NUCLEOTIDE SEQUENCE [LARGE SCALE GENOMIC DNA]</scope>
    <source>
        <strain evidence="2 3">2-15</strain>
    </source>
</reference>
<evidence type="ECO:0000313" key="3">
    <source>
        <dbReference type="Proteomes" id="UP001236014"/>
    </source>
</evidence>
<organism evidence="2 3">
    <name type="scientific">Amycolatopsis carbonis</name>
    <dbReference type="NCBI Taxonomy" id="715471"/>
    <lineage>
        <taxon>Bacteria</taxon>
        <taxon>Bacillati</taxon>
        <taxon>Actinomycetota</taxon>
        <taxon>Actinomycetes</taxon>
        <taxon>Pseudonocardiales</taxon>
        <taxon>Pseudonocardiaceae</taxon>
        <taxon>Amycolatopsis</taxon>
    </lineage>
</organism>
<protein>
    <submittedName>
        <fullName evidence="2">Uncharacterized protein</fullName>
    </submittedName>
</protein>
<proteinExistence type="predicted"/>
<dbReference type="RefSeq" id="WP_285968380.1">
    <property type="nucleotide sequence ID" value="NZ_CP127294.1"/>
</dbReference>
<dbReference type="Proteomes" id="UP001236014">
    <property type="component" value="Chromosome"/>
</dbReference>
<dbReference type="EMBL" id="CP127294">
    <property type="protein sequence ID" value="WIX77640.1"/>
    <property type="molecule type" value="Genomic_DNA"/>
</dbReference>
<feature type="region of interest" description="Disordered" evidence="1">
    <location>
        <begin position="120"/>
        <end position="139"/>
    </location>
</feature>
<accession>A0A9Y2IEH3</accession>
<sequence>MMNTSLDDAGRCLLSVAWNIRTGVPRAGARKEEIRARLQAVCRSMGHAACARAAAAGSLPDHVPFLKLADLVYEIDTLLLLVDTALAPDADRDRRRWAEIETLVAGVDDLVDQAAHILGDSSRPAAEPSPSTGCPNPHRVGAFAVATTPERTHFPAGDIERQPANRMEALTFSSVAPISWTADEPGSLRGRPTAWRRKRGRLDRVPRHHGRDAAGRRRREARRAALRSGDAVVGLVVAAVLPPPVVVWLSQDGARWERAPVEDYGFGAAGSLSVFVSDTTVLVAGRRLCGWRSAEDLASLRAVSDGRGPRPAPR</sequence>
<dbReference type="KEGG" id="acab:QRX50_40575"/>